<comment type="caution">
    <text evidence="1">The sequence shown here is derived from an EMBL/GenBank/DDBJ whole genome shotgun (WGS) entry which is preliminary data.</text>
</comment>
<protein>
    <submittedName>
        <fullName evidence="1">Uncharacterized protein</fullName>
    </submittedName>
</protein>
<organism evidence="1 2">
    <name type="scientific">Tetrapyrgos nigripes</name>
    <dbReference type="NCBI Taxonomy" id="182062"/>
    <lineage>
        <taxon>Eukaryota</taxon>
        <taxon>Fungi</taxon>
        <taxon>Dikarya</taxon>
        <taxon>Basidiomycota</taxon>
        <taxon>Agaricomycotina</taxon>
        <taxon>Agaricomycetes</taxon>
        <taxon>Agaricomycetidae</taxon>
        <taxon>Agaricales</taxon>
        <taxon>Marasmiineae</taxon>
        <taxon>Marasmiaceae</taxon>
        <taxon>Tetrapyrgos</taxon>
    </lineage>
</organism>
<dbReference type="Gene3D" id="1.25.40.20">
    <property type="entry name" value="Ankyrin repeat-containing domain"/>
    <property type="match status" value="1"/>
</dbReference>
<proteinExistence type="predicted"/>
<reference evidence="1 2" key="1">
    <citation type="journal article" date="2020" name="ISME J.">
        <title>Uncovering the hidden diversity of litter-decomposition mechanisms in mushroom-forming fungi.</title>
        <authorList>
            <person name="Floudas D."/>
            <person name="Bentzer J."/>
            <person name="Ahren D."/>
            <person name="Johansson T."/>
            <person name="Persson P."/>
            <person name="Tunlid A."/>
        </authorList>
    </citation>
    <scope>NUCLEOTIDE SEQUENCE [LARGE SCALE GENOMIC DNA]</scope>
    <source>
        <strain evidence="1 2">CBS 291.85</strain>
    </source>
</reference>
<accession>A0A8H5GH43</accession>
<dbReference type="InterPro" id="IPR036770">
    <property type="entry name" value="Ankyrin_rpt-contain_sf"/>
</dbReference>
<dbReference type="EMBL" id="JAACJM010000030">
    <property type="protein sequence ID" value="KAF5364892.1"/>
    <property type="molecule type" value="Genomic_DNA"/>
</dbReference>
<gene>
    <name evidence="1" type="ORF">D9758_008101</name>
</gene>
<keyword evidence="2" id="KW-1185">Reference proteome</keyword>
<dbReference type="OrthoDB" id="432970at2759"/>
<dbReference type="SUPFAM" id="SSF48403">
    <property type="entry name" value="Ankyrin repeat"/>
    <property type="match status" value="1"/>
</dbReference>
<dbReference type="AlphaFoldDB" id="A0A8H5GH43"/>
<dbReference type="Proteomes" id="UP000559256">
    <property type="component" value="Unassembled WGS sequence"/>
</dbReference>
<evidence type="ECO:0000313" key="2">
    <source>
        <dbReference type="Proteomes" id="UP000559256"/>
    </source>
</evidence>
<name>A0A8H5GH43_9AGAR</name>
<evidence type="ECO:0000313" key="1">
    <source>
        <dbReference type="EMBL" id="KAF5364892.1"/>
    </source>
</evidence>
<sequence length="247" mass="27935">MRQSHPCLPLHLISQFKSHPDTKTSVIFSMKRFKDLWLHRFSEQEIHLYLESEVRASACVPDFASHVSPMDPNIWHNLDSFGQGTGKMLLHGAIRQGEVPSAHEFIHMGIHLDVQDRNGITPLFYTMELISRLHKALEIVSQPNPSKQHHIQPTPNMHPDYIKKKMDQAAAIAKLLIEQHADINTSTFGCTLLCLATESHQWDLLKLLLLHGAHHPGPPDHQPHSTSGCIQLSSLMKEIKPANPRPT</sequence>